<reference evidence="2" key="1">
    <citation type="submission" date="2017-08" db="EMBL/GenBank/DDBJ databases">
        <authorList>
            <person name="Varghese N."/>
            <person name="Submissions S."/>
        </authorList>
    </citation>
    <scope>NUCLEOTIDE SEQUENCE [LARGE SCALE GENOMIC DNA]</scope>
    <source>
        <strain evidence="2">JA276</strain>
    </source>
</reference>
<sequence>MAGRPALVSQAEIKRTVAAAIEGGLRIGKIEVDHRTGKVAIFPEGVDADVITNPCDRLLK</sequence>
<protein>
    <submittedName>
        <fullName evidence="1">Uncharacterized protein</fullName>
    </submittedName>
</protein>
<proteinExistence type="predicted"/>
<keyword evidence="2" id="KW-1185">Reference proteome</keyword>
<dbReference type="Proteomes" id="UP000219111">
    <property type="component" value="Unassembled WGS sequence"/>
</dbReference>
<name>A0A285S4X2_9RHOB</name>
<evidence type="ECO:0000313" key="2">
    <source>
        <dbReference type="Proteomes" id="UP000219111"/>
    </source>
</evidence>
<dbReference type="AlphaFoldDB" id="A0A285S4X2"/>
<dbReference type="OrthoDB" id="7869129at2"/>
<dbReference type="EMBL" id="OBMT01000003">
    <property type="protein sequence ID" value="SOC02193.1"/>
    <property type="molecule type" value="Genomic_DNA"/>
</dbReference>
<accession>A0A285S4X2</accession>
<dbReference type="RefSeq" id="WP_097069319.1">
    <property type="nucleotide sequence ID" value="NZ_OBMT01000003.1"/>
</dbReference>
<gene>
    <name evidence="1" type="ORF">SAMN05877831_103100</name>
</gene>
<evidence type="ECO:0000313" key="1">
    <source>
        <dbReference type="EMBL" id="SOC02193.1"/>
    </source>
</evidence>
<organism evidence="1 2">
    <name type="scientific">Rhodobacter maris</name>
    <dbReference type="NCBI Taxonomy" id="446682"/>
    <lineage>
        <taxon>Bacteria</taxon>
        <taxon>Pseudomonadati</taxon>
        <taxon>Pseudomonadota</taxon>
        <taxon>Alphaproteobacteria</taxon>
        <taxon>Rhodobacterales</taxon>
        <taxon>Rhodobacter group</taxon>
        <taxon>Rhodobacter</taxon>
    </lineage>
</organism>